<reference evidence="5 6" key="1">
    <citation type="journal article" date="2015" name="Genome Biol. Evol.">
        <title>The genome of winter moth (Operophtera brumata) provides a genomic perspective on sexual dimorphism and phenology.</title>
        <authorList>
            <person name="Derks M.F."/>
            <person name="Smit S."/>
            <person name="Salis L."/>
            <person name="Schijlen E."/>
            <person name="Bossers A."/>
            <person name="Mateman C."/>
            <person name="Pijl A.S."/>
            <person name="de Ridder D."/>
            <person name="Groenen M.A."/>
            <person name="Visser M.E."/>
            <person name="Megens H.J."/>
        </authorList>
    </citation>
    <scope>NUCLEOTIDE SEQUENCE [LARGE SCALE GENOMIC DNA]</scope>
    <source>
        <strain evidence="5">WM2013NL</strain>
        <tissue evidence="5">Head and thorax</tissue>
    </source>
</reference>
<dbReference type="AlphaFoldDB" id="A0A0L7KV12"/>
<evidence type="ECO:0000256" key="2">
    <source>
        <dbReference type="ARBA" id="ARBA00007658"/>
    </source>
</evidence>
<dbReference type="InterPro" id="IPR012341">
    <property type="entry name" value="6hp_glycosidase-like_sf"/>
</dbReference>
<proteinExistence type="inferred from homology"/>
<keyword evidence="6" id="KW-1185">Reference proteome</keyword>
<dbReference type="InterPro" id="IPR044674">
    <property type="entry name" value="EDEM1/2/3"/>
</dbReference>
<sequence length="62" mass="6944">MAEDIGKRLLPAFNTSTGIPHGRDSGVGAGIDSYYEYCLKAYILLGDEKYLARFNRHYNAVM</sequence>
<dbReference type="GO" id="GO:1904380">
    <property type="term" value="P:endoplasmic reticulum mannose trimming"/>
    <property type="evidence" value="ECO:0007669"/>
    <property type="project" value="InterPro"/>
</dbReference>
<name>A0A0L7KV12_OPEBR</name>
<dbReference type="EMBL" id="JTDY01005345">
    <property type="protein sequence ID" value="KOB67097.1"/>
    <property type="molecule type" value="Genomic_DNA"/>
</dbReference>
<feature type="non-terminal residue" evidence="5">
    <location>
        <position position="62"/>
    </location>
</feature>
<evidence type="ECO:0000313" key="6">
    <source>
        <dbReference type="Proteomes" id="UP000037510"/>
    </source>
</evidence>
<comment type="subcellular location">
    <subcellularLocation>
        <location evidence="1">Endoplasmic reticulum</location>
    </subcellularLocation>
</comment>
<dbReference type="GO" id="GO:0005509">
    <property type="term" value="F:calcium ion binding"/>
    <property type="evidence" value="ECO:0007669"/>
    <property type="project" value="InterPro"/>
</dbReference>
<evidence type="ECO:0000256" key="3">
    <source>
        <dbReference type="ARBA" id="ARBA00022824"/>
    </source>
</evidence>
<accession>A0A0L7KV12</accession>
<dbReference type="PANTHER" id="PTHR45679:SF2">
    <property type="entry name" value="ER DEGRADATION-ENHANCING ALPHA-MANNOSIDASE-LIKE PROTEIN 3"/>
    <property type="match status" value="1"/>
</dbReference>
<dbReference type="GO" id="GO:0005975">
    <property type="term" value="P:carbohydrate metabolic process"/>
    <property type="evidence" value="ECO:0007669"/>
    <property type="project" value="InterPro"/>
</dbReference>
<organism evidence="5 6">
    <name type="scientific">Operophtera brumata</name>
    <name type="common">Winter moth</name>
    <name type="synonym">Phalaena brumata</name>
    <dbReference type="NCBI Taxonomy" id="104452"/>
    <lineage>
        <taxon>Eukaryota</taxon>
        <taxon>Metazoa</taxon>
        <taxon>Ecdysozoa</taxon>
        <taxon>Arthropoda</taxon>
        <taxon>Hexapoda</taxon>
        <taxon>Insecta</taxon>
        <taxon>Pterygota</taxon>
        <taxon>Neoptera</taxon>
        <taxon>Endopterygota</taxon>
        <taxon>Lepidoptera</taxon>
        <taxon>Glossata</taxon>
        <taxon>Ditrysia</taxon>
        <taxon>Geometroidea</taxon>
        <taxon>Geometridae</taxon>
        <taxon>Larentiinae</taxon>
        <taxon>Operophtera</taxon>
    </lineage>
</organism>
<dbReference type="PANTHER" id="PTHR45679">
    <property type="entry name" value="ER DEGRADATION-ENHANCING ALPHA-MANNOSIDASE-LIKE PROTEIN 2"/>
    <property type="match status" value="1"/>
</dbReference>
<dbReference type="GO" id="GO:0004571">
    <property type="term" value="F:mannosyl-oligosaccharide 1,2-alpha-mannosidase activity"/>
    <property type="evidence" value="ECO:0007669"/>
    <property type="project" value="InterPro"/>
</dbReference>
<dbReference type="GO" id="GO:0016020">
    <property type="term" value="C:membrane"/>
    <property type="evidence" value="ECO:0007669"/>
    <property type="project" value="InterPro"/>
</dbReference>
<keyword evidence="3" id="KW-0256">Endoplasmic reticulum</keyword>
<dbReference type="Gene3D" id="1.50.10.10">
    <property type="match status" value="1"/>
</dbReference>
<comment type="similarity">
    <text evidence="2">Belongs to the glycosyl hydrolase 47 family.</text>
</comment>
<evidence type="ECO:0000256" key="1">
    <source>
        <dbReference type="ARBA" id="ARBA00004240"/>
    </source>
</evidence>
<dbReference type="SUPFAM" id="SSF48225">
    <property type="entry name" value="Seven-hairpin glycosidases"/>
    <property type="match status" value="1"/>
</dbReference>
<protein>
    <submittedName>
        <fullName evidence="5">Alpha-1,2-Mannosidase</fullName>
    </submittedName>
</protein>
<dbReference type="InterPro" id="IPR001382">
    <property type="entry name" value="Glyco_hydro_47"/>
</dbReference>
<dbReference type="GO" id="GO:0044322">
    <property type="term" value="C:endoplasmic reticulum quality control compartment"/>
    <property type="evidence" value="ECO:0007669"/>
    <property type="project" value="GOC"/>
</dbReference>
<keyword evidence="4" id="KW-0325">Glycoprotein</keyword>
<dbReference type="Pfam" id="PF01532">
    <property type="entry name" value="Glyco_hydro_47"/>
    <property type="match status" value="1"/>
</dbReference>
<dbReference type="STRING" id="104452.A0A0L7KV12"/>
<evidence type="ECO:0000256" key="4">
    <source>
        <dbReference type="ARBA" id="ARBA00023180"/>
    </source>
</evidence>
<gene>
    <name evidence="5" type="ORF">OBRU01_20318</name>
</gene>
<evidence type="ECO:0000313" key="5">
    <source>
        <dbReference type="EMBL" id="KOB67097.1"/>
    </source>
</evidence>
<dbReference type="InterPro" id="IPR036026">
    <property type="entry name" value="Seven-hairpin_glycosidases"/>
</dbReference>
<comment type="caution">
    <text evidence="5">The sequence shown here is derived from an EMBL/GenBank/DDBJ whole genome shotgun (WGS) entry which is preliminary data.</text>
</comment>
<dbReference type="Proteomes" id="UP000037510">
    <property type="component" value="Unassembled WGS sequence"/>
</dbReference>